<keyword evidence="1 5" id="KW-0245">EGF-like domain</keyword>
<accession>A0A914DLB1</accession>
<dbReference type="CDD" id="cd00054">
    <property type="entry name" value="EGF_CA"/>
    <property type="match status" value="3"/>
</dbReference>
<dbReference type="InterPro" id="IPR049883">
    <property type="entry name" value="NOTCH1_EGF-like"/>
</dbReference>
<dbReference type="InterPro" id="IPR000742">
    <property type="entry name" value="EGF"/>
</dbReference>
<dbReference type="Proteomes" id="UP000887540">
    <property type="component" value="Unplaced"/>
</dbReference>
<dbReference type="Pfam" id="PF00092">
    <property type="entry name" value="VWA"/>
    <property type="match status" value="1"/>
</dbReference>
<reference evidence="11" key="1">
    <citation type="submission" date="2022-11" db="UniProtKB">
        <authorList>
            <consortium name="WormBaseParasite"/>
        </authorList>
    </citation>
    <scope>IDENTIFICATION</scope>
</reference>
<evidence type="ECO:0000313" key="11">
    <source>
        <dbReference type="WBParaSite" id="ACRNAN_scaffold304.g19869.t1"/>
    </source>
</evidence>
<comment type="caution">
    <text evidence="5">Lacks conserved residue(s) required for the propagation of feature annotation.</text>
</comment>
<name>A0A914DLB1_9BILA</name>
<dbReference type="Gene3D" id="2.10.25.10">
    <property type="entry name" value="Laminin"/>
    <property type="match status" value="11"/>
</dbReference>
<feature type="domain" description="EGF-like" evidence="8">
    <location>
        <begin position="326"/>
        <end position="367"/>
    </location>
</feature>
<dbReference type="GO" id="GO:0005509">
    <property type="term" value="F:calcium ion binding"/>
    <property type="evidence" value="ECO:0007669"/>
    <property type="project" value="InterPro"/>
</dbReference>
<evidence type="ECO:0000256" key="2">
    <source>
        <dbReference type="ARBA" id="ARBA00022729"/>
    </source>
</evidence>
<dbReference type="PROSITE" id="PS50026">
    <property type="entry name" value="EGF_3"/>
    <property type="match status" value="10"/>
</dbReference>
<evidence type="ECO:0000256" key="6">
    <source>
        <dbReference type="SAM" id="MobiDB-lite"/>
    </source>
</evidence>
<evidence type="ECO:0000256" key="4">
    <source>
        <dbReference type="ARBA" id="ARBA00023157"/>
    </source>
</evidence>
<dbReference type="Gene3D" id="3.40.50.410">
    <property type="entry name" value="von Willebrand factor, type A domain"/>
    <property type="match status" value="1"/>
</dbReference>
<dbReference type="PROSITE" id="PS50234">
    <property type="entry name" value="VWFA"/>
    <property type="match status" value="1"/>
</dbReference>
<keyword evidence="4 5" id="KW-1015">Disulfide bond</keyword>
<feature type="domain" description="VWFA" evidence="9">
    <location>
        <begin position="638"/>
        <end position="814"/>
    </location>
</feature>
<dbReference type="FunFam" id="2.10.25.10:FF:000291">
    <property type="entry name" value="Transmembrane matrix receptor MUP-4"/>
    <property type="match status" value="2"/>
</dbReference>
<dbReference type="FunFam" id="3.40.50.410:FF:000047">
    <property type="entry name" value="von Willebrand factor A domain containing 2"/>
    <property type="match status" value="1"/>
</dbReference>
<feature type="region of interest" description="Disordered" evidence="6">
    <location>
        <begin position="817"/>
        <end position="836"/>
    </location>
</feature>
<evidence type="ECO:0000256" key="7">
    <source>
        <dbReference type="SAM" id="SignalP"/>
    </source>
</evidence>
<feature type="domain" description="EGF-like" evidence="8">
    <location>
        <begin position="178"/>
        <end position="216"/>
    </location>
</feature>
<dbReference type="InterPro" id="IPR002035">
    <property type="entry name" value="VWF_A"/>
</dbReference>
<feature type="domain" description="EGF-like" evidence="8">
    <location>
        <begin position="277"/>
        <end position="316"/>
    </location>
</feature>
<dbReference type="PROSITE" id="PS00010">
    <property type="entry name" value="ASX_HYDROXYL"/>
    <property type="match status" value="8"/>
</dbReference>
<dbReference type="SMART" id="SM00327">
    <property type="entry name" value="VWA"/>
    <property type="match status" value="1"/>
</dbReference>
<feature type="domain" description="EGF-like" evidence="8">
    <location>
        <begin position="480"/>
        <end position="517"/>
    </location>
</feature>
<dbReference type="PRINTS" id="PR00453">
    <property type="entry name" value="VWFADOMAIN"/>
</dbReference>
<dbReference type="Pfam" id="PF23427">
    <property type="entry name" value="EGF_4"/>
    <property type="match status" value="1"/>
</dbReference>
<proteinExistence type="predicted"/>
<feature type="domain" description="EGF-like" evidence="8">
    <location>
        <begin position="81"/>
        <end position="119"/>
    </location>
</feature>
<protein>
    <submittedName>
        <fullName evidence="11">Transmembrane cell adhesion receptor mua-3</fullName>
    </submittedName>
</protein>
<dbReference type="Pfam" id="PF00008">
    <property type="entry name" value="EGF"/>
    <property type="match status" value="1"/>
</dbReference>
<dbReference type="InterPro" id="IPR000152">
    <property type="entry name" value="EGF-type_Asp/Asn_hydroxyl_site"/>
</dbReference>
<dbReference type="SMART" id="SM00179">
    <property type="entry name" value="EGF_CA"/>
    <property type="match status" value="11"/>
</dbReference>
<feature type="disulfide bond" evidence="5">
    <location>
        <begin position="448"/>
        <end position="465"/>
    </location>
</feature>
<dbReference type="InterPro" id="IPR001881">
    <property type="entry name" value="EGF-like_Ca-bd_dom"/>
</dbReference>
<evidence type="ECO:0000259" key="9">
    <source>
        <dbReference type="PROSITE" id="PS50234"/>
    </source>
</evidence>
<dbReference type="InterPro" id="IPR052235">
    <property type="entry name" value="Nephronectin_domain"/>
</dbReference>
<dbReference type="PANTHER" id="PTHR24050:SF28">
    <property type="entry name" value="UROMODULIN-LIKE"/>
    <property type="match status" value="1"/>
</dbReference>
<feature type="domain" description="EGF-like" evidence="8">
    <location>
        <begin position="529"/>
        <end position="566"/>
    </location>
</feature>
<dbReference type="PANTHER" id="PTHR24050">
    <property type="entry name" value="PA14 DOMAIN-CONTAINING PROTEIN"/>
    <property type="match status" value="1"/>
</dbReference>
<feature type="compositionally biased region" description="Pro residues" evidence="6">
    <location>
        <begin position="820"/>
        <end position="829"/>
    </location>
</feature>
<feature type="signal peptide" evidence="7">
    <location>
        <begin position="1"/>
        <end position="26"/>
    </location>
</feature>
<feature type="domain" description="EGF-like" evidence="8">
    <location>
        <begin position="29"/>
        <end position="69"/>
    </location>
</feature>
<dbReference type="SUPFAM" id="SSF53300">
    <property type="entry name" value="vWA-like"/>
    <property type="match status" value="1"/>
</dbReference>
<dbReference type="SUPFAM" id="SSF57196">
    <property type="entry name" value="EGF/Laminin"/>
    <property type="match status" value="2"/>
</dbReference>
<evidence type="ECO:0000256" key="1">
    <source>
        <dbReference type="ARBA" id="ARBA00022536"/>
    </source>
</evidence>
<dbReference type="Pfam" id="PF12661">
    <property type="entry name" value="hEGF"/>
    <property type="match status" value="1"/>
</dbReference>
<feature type="chain" id="PRO_5037619296" evidence="7">
    <location>
        <begin position="27"/>
        <end position="1015"/>
    </location>
</feature>
<dbReference type="Pfam" id="PF07645">
    <property type="entry name" value="EGF_CA"/>
    <property type="match status" value="6"/>
</dbReference>
<feature type="domain" description="EGF-like" evidence="8">
    <location>
        <begin position="379"/>
        <end position="418"/>
    </location>
</feature>
<dbReference type="AlphaFoldDB" id="A0A914DLB1"/>
<sequence length="1015" mass="111563">MTKRARFRAELLGFCFLLLLVREAIAAADSDPCQDYTLRDCDKVAECFSEQPGYFQCKCPDGFVDVSPDPSKFPGRKCQKAENECVLGTHQCNPNADCIDTANGYSCRCKSGWLDVSPDPLRAPGRQCQKGNQCASTDCAPEAECTESPSGALCRCRTGFVDVSRTHGRPLGRVCRPVVNECAERRHDCAREAECIDTAEAFICRCPDGYLDKSPNPDRPGRICVRSGNVPKAPECNVNDPMSCDKRKQEVCLFSDGQYRCTCPSGFSRLPDGRCLVINECRDPRLNECSKDADCIDQAEGYTCQCRTGFADVSPNGLTGRICQRRLNECSNPRQYGVDCDINAVCMDTEEGYTCRCRPGYADVSESFNRLPGRKCVEAVNECHDKNQNDCSDNAICEDAKEGYVCKCLAGFVDASPEIAKYPGRVCNKPTPPKEFNEDSCDPGNPRCGPNTVCTDRRNRGEFICECGPNAFRYDGSCRQGAACDQTNECDKNAICSNAFDSYKCQCRPGFLDISPDPDNRPGRVCRELLNECAKSHDCSPFAHCVDQTEGYACMCIDGFVDTSSQFGLLPGRKCSNVSNECADRSLHTCDENADCVDTPDSYTCQCFTGYVDVSSSANLPPGRVCTVQTSCPKQKTDLMFLIDGSGSIGSYVFKNEVLRFVRQFVELFDIGQDKTRVGLIQYSDQIRHEFDLSQYDDKQSLEQAVDLTQYLTGLTRTGAAIQHMVQEGFSSRRGARPISNDVRRVAIVITDGRSQDNVTEPASIARSQKIGIFAIGVTDHVLASELETIAGSPRRWFYVDRFKDLDMRLRSIIQKEACPSPPAPPPRPGACDPDSQTGCKRENNEICEIINGKPVCRCPAGFDRHPITNECGGALCNPQVATSCPHPEVCKATPFGNYRCACPSNYGRDPRTGICITPPPPPGEPPSCHTGGTRCADGEECKLDANGRYVCSCQVGLERNPITGKCSIPGSCDPNAPEPCDVRKREYCLKHPSGRYYTCQCKAGEKRQPVTDVC</sequence>
<dbReference type="InterPro" id="IPR009030">
    <property type="entry name" value="Growth_fac_rcpt_cys_sf"/>
</dbReference>
<evidence type="ECO:0000256" key="3">
    <source>
        <dbReference type="ARBA" id="ARBA00022737"/>
    </source>
</evidence>
<dbReference type="SMART" id="SM00181">
    <property type="entry name" value="EGF"/>
    <property type="match status" value="15"/>
</dbReference>
<dbReference type="SUPFAM" id="SSF57184">
    <property type="entry name" value="Growth factor receptor domain"/>
    <property type="match status" value="2"/>
</dbReference>
<evidence type="ECO:0000313" key="10">
    <source>
        <dbReference type="Proteomes" id="UP000887540"/>
    </source>
</evidence>
<dbReference type="Gene3D" id="2.90.20.10">
    <property type="entry name" value="Plasmodium vivax P25 domain"/>
    <property type="match status" value="1"/>
</dbReference>
<feature type="domain" description="EGF-like" evidence="8">
    <location>
        <begin position="437"/>
        <end position="479"/>
    </location>
</feature>
<evidence type="ECO:0000256" key="5">
    <source>
        <dbReference type="PROSITE-ProRule" id="PRU00076"/>
    </source>
</evidence>
<feature type="domain" description="EGF-like" evidence="8">
    <location>
        <begin position="578"/>
        <end position="617"/>
    </location>
</feature>
<dbReference type="InterPro" id="IPR013032">
    <property type="entry name" value="EGF-like_CS"/>
</dbReference>
<evidence type="ECO:0000259" key="8">
    <source>
        <dbReference type="PROSITE" id="PS50026"/>
    </source>
</evidence>
<dbReference type="WBParaSite" id="ACRNAN_scaffold304.g19869.t1">
    <property type="protein sequence ID" value="ACRNAN_scaffold304.g19869.t1"/>
    <property type="gene ID" value="ACRNAN_scaffold304.g19869"/>
</dbReference>
<keyword evidence="10" id="KW-1185">Reference proteome</keyword>
<organism evidence="10 11">
    <name type="scientific">Acrobeloides nanus</name>
    <dbReference type="NCBI Taxonomy" id="290746"/>
    <lineage>
        <taxon>Eukaryota</taxon>
        <taxon>Metazoa</taxon>
        <taxon>Ecdysozoa</taxon>
        <taxon>Nematoda</taxon>
        <taxon>Chromadorea</taxon>
        <taxon>Rhabditida</taxon>
        <taxon>Tylenchina</taxon>
        <taxon>Cephalobomorpha</taxon>
        <taxon>Cephaloboidea</taxon>
        <taxon>Cephalobidae</taxon>
        <taxon>Acrobeloides</taxon>
    </lineage>
</organism>
<keyword evidence="2 7" id="KW-0732">Signal</keyword>
<dbReference type="InterPro" id="IPR036465">
    <property type="entry name" value="vWFA_dom_sf"/>
</dbReference>
<dbReference type="InterPro" id="IPR056590">
    <property type="entry name" value="Mua-3/Mup-4_EGF"/>
</dbReference>
<keyword evidence="3" id="KW-0677">Repeat</keyword>